<feature type="coiled-coil region" evidence="3">
    <location>
        <begin position="405"/>
        <end position="432"/>
    </location>
</feature>
<dbReference type="SUPFAM" id="SSF56954">
    <property type="entry name" value="Outer membrane efflux proteins (OEP)"/>
    <property type="match status" value="1"/>
</dbReference>
<keyword evidence="3" id="KW-0175">Coiled coil</keyword>
<sequence>MNRKQLTYLSLPFFACLVLNGCSLPGKVAEPQLAKMPQTFNGRPSADVPELKWETIFNEPQLKHLIDTALQNNYDLKTGMQRVLVAGAQLRLSKGALLPGLHAQASGGLDRYGNYTMNGVGNYDTNFSPNIDNNRRIPYPATPDYFAGFRSSWELDIWGKLSKRREAAYNRLLASKQGVQWFRTQLISEVAGRYFDLAALDKQAEILTHNVALQQKAVEIVEAQLAGGRATSLAVKQFRAQLLATQGRAYEIRQTVTRTENELNNLLGRYPEAIQRDTGFISQAVPRKLFAGVPAQVVLARPDVRQAEFELKAARADVSAARKALLPSLTLDAYAGYNSFKLPLLFSPGSLAAGFLGGLTAPVFNRGVLKNGKHIADAEQMQAFYNYQRQIINAYQEVSTQLTAMDNLQKAYELKTAEVKELNEALATANDLYLAGYASYLEVIVAQGSVLNAEMEQVNIKRQSFGAMIALYRALGG</sequence>
<dbReference type="PANTHER" id="PTHR30203">
    <property type="entry name" value="OUTER MEMBRANE CATION EFFLUX PROTEIN"/>
    <property type="match status" value="1"/>
</dbReference>
<accession>A0A2T3HNI9</accession>
<dbReference type="Gene3D" id="1.20.1600.10">
    <property type="entry name" value="Outer membrane efflux proteins (OEP)"/>
    <property type="match status" value="1"/>
</dbReference>
<evidence type="ECO:0000256" key="2">
    <source>
        <dbReference type="RuleBase" id="RU362097"/>
    </source>
</evidence>
<dbReference type="Pfam" id="PF02321">
    <property type="entry name" value="OEP"/>
    <property type="match status" value="2"/>
</dbReference>
<dbReference type="PANTHER" id="PTHR30203:SF30">
    <property type="entry name" value="OUTER MEMBRANE PROTEIN-RELATED"/>
    <property type="match status" value="1"/>
</dbReference>
<keyword evidence="2" id="KW-0472">Membrane</keyword>
<keyword evidence="5" id="KW-1185">Reference proteome</keyword>
<comment type="similarity">
    <text evidence="1 2">Belongs to the outer membrane factor (OMF) (TC 1.B.17) family.</text>
</comment>
<keyword evidence="2" id="KW-0812">Transmembrane</keyword>
<dbReference type="RefSeq" id="WP_107213914.1">
    <property type="nucleotide sequence ID" value="NZ_KZ686268.1"/>
</dbReference>
<evidence type="ECO:0000313" key="5">
    <source>
        <dbReference type="Proteomes" id="UP000240912"/>
    </source>
</evidence>
<comment type="subcellular location">
    <subcellularLocation>
        <location evidence="2">Cell membrane</location>
        <topology evidence="2">Lipid-anchor</topology>
    </subcellularLocation>
</comment>
<keyword evidence="2" id="KW-0449">Lipoprotein</keyword>
<dbReference type="EMBL" id="PYLS01000004">
    <property type="protein sequence ID" value="PST83963.1"/>
    <property type="molecule type" value="Genomic_DNA"/>
</dbReference>
<reference evidence="4 5" key="1">
    <citation type="submission" date="2018-03" db="EMBL/GenBank/DDBJ databases">
        <authorList>
            <person name="Keele B.F."/>
        </authorList>
    </citation>
    <scope>NUCLEOTIDE SEQUENCE [LARGE SCALE GENOMIC DNA]</scope>
    <source>
        <strain evidence="4 5">YL28-9</strain>
    </source>
</reference>
<dbReference type="InterPro" id="IPR010131">
    <property type="entry name" value="MdtP/NodT-like"/>
</dbReference>
<organism evidence="4 5">
    <name type="scientific">Pedobacter yulinensis</name>
    <dbReference type="NCBI Taxonomy" id="2126353"/>
    <lineage>
        <taxon>Bacteria</taxon>
        <taxon>Pseudomonadati</taxon>
        <taxon>Bacteroidota</taxon>
        <taxon>Sphingobacteriia</taxon>
        <taxon>Sphingobacteriales</taxon>
        <taxon>Sphingobacteriaceae</taxon>
        <taxon>Pedobacter</taxon>
    </lineage>
</organism>
<keyword evidence="2" id="KW-0564">Palmitate</keyword>
<evidence type="ECO:0000256" key="3">
    <source>
        <dbReference type="SAM" id="Coils"/>
    </source>
</evidence>
<dbReference type="GO" id="GO:0005886">
    <property type="term" value="C:plasma membrane"/>
    <property type="evidence" value="ECO:0007669"/>
    <property type="project" value="UniProtKB-SubCell"/>
</dbReference>
<dbReference type="Proteomes" id="UP000240912">
    <property type="component" value="Unassembled WGS sequence"/>
</dbReference>
<name>A0A2T3HNI9_9SPHI</name>
<gene>
    <name evidence="4" type="ORF">C7T94_04260</name>
</gene>
<protein>
    <submittedName>
        <fullName evidence="4">RND transporter</fullName>
    </submittedName>
</protein>
<dbReference type="NCBIfam" id="TIGR01845">
    <property type="entry name" value="outer_NodT"/>
    <property type="match status" value="1"/>
</dbReference>
<keyword evidence="2" id="KW-1134">Transmembrane beta strand</keyword>
<dbReference type="GO" id="GO:0015562">
    <property type="term" value="F:efflux transmembrane transporter activity"/>
    <property type="evidence" value="ECO:0007669"/>
    <property type="project" value="InterPro"/>
</dbReference>
<evidence type="ECO:0000313" key="4">
    <source>
        <dbReference type="EMBL" id="PST83963.1"/>
    </source>
</evidence>
<proteinExistence type="inferred from homology"/>
<evidence type="ECO:0000256" key="1">
    <source>
        <dbReference type="ARBA" id="ARBA00007613"/>
    </source>
</evidence>
<dbReference type="AlphaFoldDB" id="A0A2T3HNI9"/>
<dbReference type="InterPro" id="IPR003423">
    <property type="entry name" value="OMP_efflux"/>
</dbReference>
<comment type="caution">
    <text evidence="4">The sequence shown here is derived from an EMBL/GenBank/DDBJ whole genome shotgun (WGS) entry which is preliminary data.</text>
</comment>
<dbReference type="Gene3D" id="2.20.200.10">
    <property type="entry name" value="Outer membrane efflux proteins (OEP)"/>
    <property type="match status" value="1"/>
</dbReference>
<dbReference type="OrthoDB" id="9770517at2"/>